<feature type="transmembrane region" description="Helical" evidence="1">
    <location>
        <begin position="320"/>
        <end position="338"/>
    </location>
</feature>
<reference evidence="2 3" key="1">
    <citation type="submission" date="2016-10" db="EMBL/GenBank/DDBJ databases">
        <authorList>
            <person name="Varghese N."/>
            <person name="Submissions S."/>
        </authorList>
    </citation>
    <scope>NUCLEOTIDE SEQUENCE [LARGE SCALE GENOMIC DNA]</scope>
    <source>
        <strain evidence="2 3">BS2775</strain>
    </source>
</reference>
<evidence type="ECO:0008006" key="4">
    <source>
        <dbReference type="Google" id="ProtNLM"/>
    </source>
</evidence>
<feature type="transmembrane region" description="Helical" evidence="1">
    <location>
        <begin position="292"/>
        <end position="311"/>
    </location>
</feature>
<feature type="transmembrane region" description="Helical" evidence="1">
    <location>
        <begin position="128"/>
        <end position="150"/>
    </location>
</feature>
<organism evidence="2 3">
    <name type="scientific">Pseudomonas orientalis</name>
    <dbReference type="NCBI Taxonomy" id="76758"/>
    <lineage>
        <taxon>Bacteria</taxon>
        <taxon>Pseudomonadati</taxon>
        <taxon>Pseudomonadota</taxon>
        <taxon>Gammaproteobacteria</taxon>
        <taxon>Pseudomonadales</taxon>
        <taxon>Pseudomonadaceae</taxon>
        <taxon>Pseudomonas</taxon>
    </lineage>
</organism>
<sequence>MTLFKPAKPIKKNSRVHDRWIFDTPHSKRLANLVAYGILLGICVILFEPLISTLSTNAFDYVAHLKWASDMENGQKLILPHPLYHLLTIFTKKALGISYPQSSTVVIVLSIFFLAILNYNILKTNTSALVAVVFSVCLLVITPLQLFFAIDQHLYFGYIGISIYHSPTMLLLKPLSVLAFCYALKSVDDPQHNTLSNGFALALALFLSGISKPNFLMIVLPAFVLFLLITHRLKATLTNKYVYLAFFLPIITLLSLQFFQTFFFQDLSQATGAAESHIVVLPFETMAHYSSFLLPKLILSIAFPLLTFFLYPRDFIQDKAVVFSCCCLLMGLVLTYFFAESGSRMYDGNFWWSGQMGLYLVFLFSVAFLFKNRQHLTVRKTDKIKYSLCLMMFLLHVFFGIFFYKQELFFNAKFW</sequence>
<gene>
    <name evidence="2" type="ORF">SAMN04490197_5522</name>
</gene>
<keyword evidence="1" id="KW-0472">Membrane</keyword>
<dbReference type="OrthoDB" id="1092558at2"/>
<evidence type="ECO:0000313" key="3">
    <source>
        <dbReference type="Proteomes" id="UP000183653"/>
    </source>
</evidence>
<feature type="transmembrane region" description="Helical" evidence="1">
    <location>
        <begin position="350"/>
        <end position="370"/>
    </location>
</feature>
<keyword evidence="1" id="KW-0812">Transmembrane</keyword>
<feature type="transmembrane region" description="Helical" evidence="1">
    <location>
        <begin position="33"/>
        <end position="51"/>
    </location>
</feature>
<accession>A0A1H2I305</accession>
<dbReference type="RefSeq" id="WP_057722909.1">
    <property type="nucleotide sequence ID" value="NZ_JYLM01000003.1"/>
</dbReference>
<evidence type="ECO:0000313" key="2">
    <source>
        <dbReference type="EMBL" id="SDU38414.1"/>
    </source>
</evidence>
<feature type="transmembrane region" description="Helical" evidence="1">
    <location>
        <begin position="386"/>
        <end position="404"/>
    </location>
</feature>
<evidence type="ECO:0000256" key="1">
    <source>
        <dbReference type="SAM" id="Phobius"/>
    </source>
</evidence>
<keyword evidence="3" id="KW-1185">Reference proteome</keyword>
<protein>
    <recommendedName>
        <fullName evidence="4">Glycosyltransferase RgtA/B/C/D-like domain-containing protein</fullName>
    </recommendedName>
</protein>
<dbReference type="Proteomes" id="UP000183653">
    <property type="component" value="Chromosome I"/>
</dbReference>
<feature type="transmembrane region" description="Helical" evidence="1">
    <location>
        <begin position="102"/>
        <end position="122"/>
    </location>
</feature>
<proteinExistence type="predicted"/>
<name>A0A1H2I305_9PSED</name>
<dbReference type="AlphaFoldDB" id="A0A1H2I305"/>
<keyword evidence="1" id="KW-1133">Transmembrane helix</keyword>
<feature type="transmembrane region" description="Helical" evidence="1">
    <location>
        <begin position="199"/>
        <end position="229"/>
    </location>
</feature>
<feature type="transmembrane region" description="Helical" evidence="1">
    <location>
        <begin position="241"/>
        <end position="259"/>
    </location>
</feature>
<dbReference type="EMBL" id="LT629782">
    <property type="protein sequence ID" value="SDU38414.1"/>
    <property type="molecule type" value="Genomic_DNA"/>
</dbReference>